<reference evidence="8" key="2">
    <citation type="submission" date="2016-11" db="EMBL/GenBank/DDBJ databases">
        <authorList>
            <person name="Jaros S."/>
            <person name="Januszkiewicz K."/>
            <person name="Wedrychowicz H."/>
        </authorList>
    </citation>
    <scope>NUCLEOTIDE SEQUENCE [LARGE SCALE GENOMIC DNA]</scope>
    <source>
        <strain evidence="8">DX253</strain>
    </source>
</reference>
<feature type="domain" description="RDD" evidence="6">
    <location>
        <begin position="16"/>
        <end position="143"/>
    </location>
</feature>
<evidence type="ECO:0000313" key="9">
    <source>
        <dbReference type="Proteomes" id="UP000003751"/>
    </source>
</evidence>
<dbReference type="PATRIC" id="fig|797209.4.peg.1034"/>
<dbReference type="EMBL" id="FRAN01000002">
    <property type="protein sequence ID" value="SHK48837.1"/>
    <property type="molecule type" value="Genomic_DNA"/>
</dbReference>
<dbReference type="Pfam" id="PF06271">
    <property type="entry name" value="RDD"/>
    <property type="match status" value="1"/>
</dbReference>
<evidence type="ECO:0000313" key="8">
    <source>
        <dbReference type="EMBL" id="SHK48837.1"/>
    </source>
</evidence>
<gene>
    <name evidence="8" type="ORF">SAMN05444342_1426</name>
    <name evidence="7" type="ORF">ZOD2009_05212</name>
</gene>
<dbReference type="PANTHER" id="PTHR38480">
    <property type="entry name" value="SLR0254 PROTEIN"/>
    <property type="match status" value="1"/>
</dbReference>
<dbReference type="STRING" id="797209.GCA_000376445_01157"/>
<organism evidence="7 9">
    <name type="scientific">Haladaptatus paucihalophilus DX253</name>
    <dbReference type="NCBI Taxonomy" id="797209"/>
    <lineage>
        <taxon>Archaea</taxon>
        <taxon>Methanobacteriati</taxon>
        <taxon>Methanobacteriota</taxon>
        <taxon>Stenosarchaea group</taxon>
        <taxon>Halobacteria</taxon>
        <taxon>Halobacteriales</taxon>
        <taxon>Haladaptataceae</taxon>
        <taxon>Haladaptatus</taxon>
    </lineage>
</organism>
<dbReference type="InterPro" id="IPR010432">
    <property type="entry name" value="RDD"/>
</dbReference>
<evidence type="ECO:0000256" key="5">
    <source>
        <dbReference type="SAM" id="Phobius"/>
    </source>
</evidence>
<proteinExistence type="predicted"/>
<keyword evidence="4 5" id="KW-0472">Membrane</keyword>
<reference evidence="7 9" key="1">
    <citation type="journal article" date="2014" name="ISME J.">
        <title>Trehalose/2-sulfotrehalose biosynthesis and glycine-betaine uptake are widely spread mechanisms for osmoadaptation in the Halobacteriales.</title>
        <authorList>
            <person name="Youssef N.H."/>
            <person name="Savage-Ashlock K.N."/>
            <person name="McCully A.L."/>
            <person name="Luedtke B."/>
            <person name="Shaw E.I."/>
            <person name="Hoff W.D."/>
            <person name="Elshahed M.S."/>
        </authorList>
    </citation>
    <scope>NUCLEOTIDE SEQUENCE [LARGE SCALE GENOMIC DNA]</scope>
    <source>
        <strain evidence="7 9">DX253</strain>
    </source>
</reference>
<dbReference type="eggNOG" id="arCOG03633">
    <property type="taxonomic scope" value="Archaea"/>
</dbReference>
<keyword evidence="3 5" id="KW-1133">Transmembrane helix</keyword>
<name>E7QQH2_HALPU</name>
<protein>
    <submittedName>
        <fullName evidence="7">RDD domain-containing protein</fullName>
    </submittedName>
</protein>
<dbReference type="Proteomes" id="UP000184203">
    <property type="component" value="Unassembled WGS sequence"/>
</dbReference>
<dbReference type="AlphaFoldDB" id="E7QQH2"/>
<evidence type="ECO:0000256" key="1">
    <source>
        <dbReference type="ARBA" id="ARBA00004141"/>
    </source>
</evidence>
<reference evidence="10" key="3">
    <citation type="submission" date="2016-11" db="EMBL/GenBank/DDBJ databases">
        <authorList>
            <person name="Varghese N."/>
            <person name="Submissions S."/>
        </authorList>
    </citation>
    <scope>NUCLEOTIDE SEQUENCE [LARGE SCALE GENOMIC DNA]</scope>
    <source>
        <strain evidence="10">DX253</strain>
    </source>
</reference>
<dbReference type="RefSeq" id="WP_007977692.1">
    <property type="nucleotide sequence ID" value="NZ_AEMG01000004.1"/>
</dbReference>
<keyword evidence="2 5" id="KW-0812">Transmembrane</keyword>
<dbReference type="OrthoDB" id="288430at2157"/>
<accession>E7QQH2</accession>
<evidence type="ECO:0000313" key="10">
    <source>
        <dbReference type="Proteomes" id="UP000184203"/>
    </source>
</evidence>
<evidence type="ECO:0000259" key="6">
    <source>
        <dbReference type="Pfam" id="PF06271"/>
    </source>
</evidence>
<dbReference type="Proteomes" id="UP000003751">
    <property type="component" value="Unassembled WGS sequence"/>
</dbReference>
<evidence type="ECO:0000313" key="7">
    <source>
        <dbReference type="EMBL" id="EFW93236.1"/>
    </source>
</evidence>
<keyword evidence="10" id="KW-1185">Reference proteome</keyword>
<evidence type="ECO:0000256" key="2">
    <source>
        <dbReference type="ARBA" id="ARBA00022692"/>
    </source>
</evidence>
<sequence>MSGYSKQPTRDDTDVIGARIGAQIIDTIVMGVIFFVTFFVFGVLGSVGGDSAATGFSFLGLLIGFCASMFYGFFLEGYWDGYTVGKKLLGIKVVKEDGSPCTYGSALLRNLLEIIDGLFYYVVGFIFMASGDMRQRLGDRIAGTVVVKEQPQNVGSTTETPTEPKMAP</sequence>
<dbReference type="PANTHER" id="PTHR38480:SF1">
    <property type="entry name" value="SLR0254 PROTEIN"/>
    <property type="match status" value="1"/>
</dbReference>
<feature type="transmembrane region" description="Helical" evidence="5">
    <location>
        <begin position="114"/>
        <end position="131"/>
    </location>
</feature>
<feature type="transmembrane region" description="Helical" evidence="5">
    <location>
        <begin position="20"/>
        <end position="44"/>
    </location>
</feature>
<evidence type="ECO:0000256" key="3">
    <source>
        <dbReference type="ARBA" id="ARBA00022989"/>
    </source>
</evidence>
<feature type="transmembrane region" description="Helical" evidence="5">
    <location>
        <begin position="56"/>
        <end position="74"/>
    </location>
</feature>
<comment type="subcellular location">
    <subcellularLocation>
        <location evidence="1">Membrane</location>
        <topology evidence="1">Multi-pass membrane protein</topology>
    </subcellularLocation>
</comment>
<evidence type="ECO:0000256" key="4">
    <source>
        <dbReference type="ARBA" id="ARBA00023136"/>
    </source>
</evidence>
<dbReference type="GO" id="GO:0016020">
    <property type="term" value="C:membrane"/>
    <property type="evidence" value="ECO:0007669"/>
    <property type="project" value="UniProtKB-SubCell"/>
</dbReference>
<dbReference type="EMBL" id="AEMG01000004">
    <property type="protein sequence ID" value="EFW93236.1"/>
    <property type="molecule type" value="Genomic_DNA"/>
</dbReference>